<dbReference type="EMBL" id="UINC01097699">
    <property type="protein sequence ID" value="SVC55630.1"/>
    <property type="molecule type" value="Genomic_DNA"/>
</dbReference>
<sequence>MKKPKTQAFTLIELLVVIAIIAILAGLLLPALAKAKTKARAITCMNGNNQLTMAWRFYADENDGRLVGSGRGQMMSGKQIPEWIGGNWLDKNNPKKSDNWDVDLWIRGVNSKGRKIAGRGNLLYPYVGNSTEVFNCPADNSVGINNKGKTVPRLRSRSINNWVGGPGWGNSGTSWRVFRKDTDFVAPGPSNTFVMLD</sequence>
<feature type="non-terminal residue" evidence="1">
    <location>
        <position position="197"/>
    </location>
</feature>
<dbReference type="Pfam" id="PF07963">
    <property type="entry name" value="N_methyl"/>
    <property type="match status" value="1"/>
</dbReference>
<dbReference type="Gene3D" id="3.30.700.10">
    <property type="entry name" value="Glycoprotein, Type 4 Pilin"/>
    <property type="match status" value="1"/>
</dbReference>
<proteinExistence type="predicted"/>
<dbReference type="PANTHER" id="PTHR30093">
    <property type="entry name" value="GENERAL SECRETION PATHWAY PROTEIN G"/>
    <property type="match status" value="1"/>
</dbReference>
<dbReference type="InterPro" id="IPR045584">
    <property type="entry name" value="Pilin-like"/>
</dbReference>
<organism evidence="1">
    <name type="scientific">marine metagenome</name>
    <dbReference type="NCBI Taxonomy" id="408172"/>
    <lineage>
        <taxon>unclassified sequences</taxon>
        <taxon>metagenomes</taxon>
        <taxon>ecological metagenomes</taxon>
    </lineage>
</organism>
<accession>A0A382N4D8</accession>
<reference evidence="1" key="1">
    <citation type="submission" date="2018-05" db="EMBL/GenBank/DDBJ databases">
        <authorList>
            <person name="Lanie J.A."/>
            <person name="Ng W.-L."/>
            <person name="Kazmierczak K.M."/>
            <person name="Andrzejewski T.M."/>
            <person name="Davidsen T.M."/>
            <person name="Wayne K.J."/>
            <person name="Tettelin H."/>
            <person name="Glass J.I."/>
            <person name="Rusch D."/>
            <person name="Podicherti R."/>
            <person name="Tsui H.-C.T."/>
            <person name="Winkler M.E."/>
        </authorList>
    </citation>
    <scope>NUCLEOTIDE SEQUENCE</scope>
</reference>
<dbReference type="InterPro" id="IPR012902">
    <property type="entry name" value="N_methyl_site"/>
</dbReference>
<protein>
    <recommendedName>
        <fullName evidence="2">Type II secretion system protein GspG C-terminal domain-containing protein</fullName>
    </recommendedName>
</protein>
<name>A0A382N4D8_9ZZZZ</name>
<evidence type="ECO:0000313" key="1">
    <source>
        <dbReference type="EMBL" id="SVC55630.1"/>
    </source>
</evidence>
<evidence type="ECO:0008006" key="2">
    <source>
        <dbReference type="Google" id="ProtNLM"/>
    </source>
</evidence>
<dbReference type="SUPFAM" id="SSF54523">
    <property type="entry name" value="Pili subunits"/>
    <property type="match status" value="1"/>
</dbReference>
<gene>
    <name evidence="1" type="ORF">METZ01_LOCUS308484</name>
</gene>
<dbReference type="NCBIfam" id="TIGR02532">
    <property type="entry name" value="IV_pilin_GFxxxE"/>
    <property type="match status" value="1"/>
</dbReference>
<dbReference type="AlphaFoldDB" id="A0A382N4D8"/>